<dbReference type="EMBL" id="CAJNYU010003357">
    <property type="protein sequence ID" value="CAF3664648.1"/>
    <property type="molecule type" value="Genomic_DNA"/>
</dbReference>
<dbReference type="Proteomes" id="UP000663825">
    <property type="component" value="Unassembled WGS sequence"/>
</dbReference>
<organism evidence="4 12">
    <name type="scientific">Rotaria socialis</name>
    <dbReference type="NCBI Taxonomy" id="392032"/>
    <lineage>
        <taxon>Eukaryota</taxon>
        <taxon>Metazoa</taxon>
        <taxon>Spiralia</taxon>
        <taxon>Gnathifera</taxon>
        <taxon>Rotifera</taxon>
        <taxon>Eurotatoria</taxon>
        <taxon>Bdelloidea</taxon>
        <taxon>Philodinida</taxon>
        <taxon>Philodinidae</taxon>
        <taxon>Rotaria</taxon>
    </lineage>
</organism>
<dbReference type="EMBL" id="CAJOBO010000006">
    <property type="protein sequence ID" value="CAF4090124.1"/>
    <property type="molecule type" value="Genomic_DNA"/>
</dbReference>
<evidence type="ECO:0000256" key="1">
    <source>
        <dbReference type="SAM" id="Coils"/>
    </source>
</evidence>
<evidence type="ECO:0000313" key="9">
    <source>
        <dbReference type="EMBL" id="CAF4410408.1"/>
    </source>
</evidence>
<dbReference type="EMBL" id="CAJNYT010003179">
    <property type="protein sequence ID" value="CAF3534749.1"/>
    <property type="molecule type" value="Genomic_DNA"/>
</dbReference>
<dbReference type="OrthoDB" id="266053at2759"/>
<evidence type="ECO:0000313" key="8">
    <source>
        <dbReference type="EMBL" id="CAF4090124.1"/>
    </source>
</evidence>
<dbReference type="Proteomes" id="UP000663851">
    <property type="component" value="Unassembled WGS sequence"/>
</dbReference>
<evidence type="ECO:0000313" key="12">
    <source>
        <dbReference type="Proteomes" id="UP000663833"/>
    </source>
</evidence>
<dbReference type="Proteomes" id="UP000663872">
    <property type="component" value="Unassembled WGS sequence"/>
</dbReference>
<evidence type="ECO:0000313" key="3">
    <source>
        <dbReference type="EMBL" id="CAF3354359.1"/>
    </source>
</evidence>
<feature type="compositionally biased region" description="Polar residues" evidence="2">
    <location>
        <begin position="488"/>
        <end position="503"/>
    </location>
</feature>
<evidence type="ECO:0000313" key="10">
    <source>
        <dbReference type="EMBL" id="CAF4444946.1"/>
    </source>
</evidence>
<evidence type="ECO:0000256" key="2">
    <source>
        <dbReference type="SAM" id="MobiDB-lite"/>
    </source>
</evidence>
<feature type="compositionally biased region" description="Low complexity" evidence="2">
    <location>
        <begin position="472"/>
        <end position="481"/>
    </location>
</feature>
<dbReference type="EMBL" id="CAJOBQ010000737">
    <property type="protein sequence ID" value="CAF4410408.1"/>
    <property type="molecule type" value="Genomic_DNA"/>
</dbReference>
<proteinExistence type="predicted"/>
<feature type="compositionally biased region" description="Basic and acidic residues" evidence="2">
    <location>
        <begin position="294"/>
        <end position="304"/>
    </location>
</feature>
<feature type="region of interest" description="Disordered" evidence="2">
    <location>
        <begin position="426"/>
        <end position="544"/>
    </location>
</feature>
<dbReference type="EMBL" id="CAJNYD010001875">
    <property type="protein sequence ID" value="CAF3377113.1"/>
    <property type="molecule type" value="Genomic_DNA"/>
</dbReference>
<evidence type="ECO:0000313" key="7">
    <source>
        <dbReference type="EMBL" id="CAF3664648.1"/>
    </source>
</evidence>
<protein>
    <submittedName>
        <fullName evidence="4">Uncharacterized protein</fullName>
    </submittedName>
</protein>
<evidence type="ECO:0000313" key="11">
    <source>
        <dbReference type="EMBL" id="CAF4462438.1"/>
    </source>
</evidence>
<dbReference type="Proteomes" id="UP000663833">
    <property type="component" value="Unassembled WGS sequence"/>
</dbReference>
<dbReference type="Proteomes" id="UP000663848">
    <property type="component" value="Unassembled WGS sequence"/>
</dbReference>
<feature type="region of interest" description="Disordered" evidence="2">
    <location>
        <begin position="180"/>
        <end position="200"/>
    </location>
</feature>
<dbReference type="Proteomes" id="UP000663869">
    <property type="component" value="Unassembled WGS sequence"/>
</dbReference>
<reference evidence="4" key="1">
    <citation type="submission" date="2021-02" db="EMBL/GenBank/DDBJ databases">
        <authorList>
            <person name="Nowell W R."/>
        </authorList>
    </citation>
    <scope>NUCLEOTIDE SEQUENCE</scope>
</reference>
<gene>
    <name evidence="7" type="ORF">FME351_LOCUS25293</name>
    <name evidence="6" type="ORF">GRG538_LOCUS19455</name>
    <name evidence="8" type="ORF">HFQ381_LOCUS283</name>
    <name evidence="3" type="ORF">KIK155_LOCUS3906</name>
    <name evidence="4" type="ORF">LUA448_LOCUS15414</name>
    <name evidence="10" type="ORF">QYT958_LOCUS213</name>
    <name evidence="5" type="ORF">TIS948_LOCUS30995</name>
    <name evidence="11" type="ORF">TOA249_LOCUS237</name>
    <name evidence="9" type="ORF">TSG867_LOCUS13682</name>
</gene>
<sequence>MAKSSKLEDYWRQNNIESLFKELTHNLVQRMPSDPAVAIVQYLQKKFPKSFKTSTANDNDNILSKAAANPSLSQSFISARSPINIVNTSQADIGERRASNQSQTSGAITIPTMGSAFRDLLKQDASESKTQPEINMRYPVFANRASQQAVKLGKNIQSNRDIIDEELVKLSKAKSNTLSTVNESTSSVSGDVKNGETPDQPSRLQLIKYKQTIRDENDRRKHREELAALAKQAREKELILHADTSIKSDQVQQQQKSNLSQLESEKKNVQLMHKTIAKSKHEEDILNDELLFQPRRERNREKNRNRVSRSRSNTPYKQTQYMGDLSSTMRRGDTTSMSMTLPGVCKVCGSIINNDENLFKLNTQQVFGKPTSGSAASSVAIVDDWFESEPNPRIQQHASSSSLDDLAPQLINSNLLQRNLFQPINDNDANTVRHRPQIITTDDKTTAKQTKTSRMSESDIFGRTSESNDRYSPSPRSISSPVTKKRQTNSPDATSNQSLKTMTPPSPLRRILESTLGATALPNTERRMSGWSVCEQSPDDSDEN</sequence>
<keyword evidence="1" id="KW-0175">Coiled coil</keyword>
<feature type="region of interest" description="Disordered" evidence="2">
    <location>
        <begin position="290"/>
        <end position="319"/>
    </location>
</feature>
<feature type="compositionally biased region" description="Polar residues" evidence="2">
    <location>
        <begin position="180"/>
        <end position="189"/>
    </location>
</feature>
<dbReference type="AlphaFoldDB" id="A0A817Y7S6"/>
<feature type="coiled-coil region" evidence="1">
    <location>
        <begin position="219"/>
        <end position="272"/>
    </location>
</feature>
<accession>A0A817Y7S6</accession>
<comment type="caution">
    <text evidence="4">The sequence shown here is derived from an EMBL/GenBank/DDBJ whole genome shotgun (WGS) entry which is preliminary data.</text>
</comment>
<dbReference type="EMBL" id="CAJNXB010005667">
    <property type="protein sequence ID" value="CAF3438685.1"/>
    <property type="molecule type" value="Genomic_DNA"/>
</dbReference>
<dbReference type="Proteomes" id="UP000663865">
    <property type="component" value="Unassembled WGS sequence"/>
</dbReference>
<evidence type="ECO:0000313" key="6">
    <source>
        <dbReference type="EMBL" id="CAF3534749.1"/>
    </source>
</evidence>
<dbReference type="Proteomes" id="UP000663862">
    <property type="component" value="Unassembled WGS sequence"/>
</dbReference>
<dbReference type="Proteomes" id="UP000663838">
    <property type="component" value="Unassembled WGS sequence"/>
</dbReference>
<dbReference type="EMBL" id="CAJOBR010000008">
    <property type="protein sequence ID" value="CAF4444946.1"/>
    <property type="molecule type" value="Genomic_DNA"/>
</dbReference>
<evidence type="ECO:0000313" key="4">
    <source>
        <dbReference type="EMBL" id="CAF3377113.1"/>
    </source>
</evidence>
<dbReference type="EMBL" id="CAJOBS010000005">
    <property type="protein sequence ID" value="CAF4462438.1"/>
    <property type="molecule type" value="Genomic_DNA"/>
</dbReference>
<name>A0A817Y7S6_9BILA</name>
<evidence type="ECO:0000313" key="5">
    <source>
        <dbReference type="EMBL" id="CAF3438685.1"/>
    </source>
</evidence>
<dbReference type="EMBL" id="CAJNYV010000277">
    <property type="protein sequence ID" value="CAF3354359.1"/>
    <property type="molecule type" value="Genomic_DNA"/>
</dbReference>